<gene>
    <name evidence="5" type="ORF">GDO81_008484</name>
</gene>
<dbReference type="PANTHER" id="PTHR11346">
    <property type="entry name" value="GALECTIN"/>
    <property type="match status" value="1"/>
</dbReference>
<dbReference type="FunFam" id="2.60.120.200:FF:000023">
    <property type="entry name" value="Galectin"/>
    <property type="match status" value="1"/>
</dbReference>
<dbReference type="PANTHER" id="PTHR11346:SF22">
    <property type="entry name" value="GALECTIN-8"/>
    <property type="match status" value="1"/>
</dbReference>
<dbReference type="Gene3D" id="2.60.120.200">
    <property type="match status" value="2"/>
</dbReference>
<dbReference type="GO" id="GO:0030246">
    <property type="term" value="F:carbohydrate binding"/>
    <property type="evidence" value="ECO:0007669"/>
    <property type="project" value="UniProtKB-UniRule"/>
</dbReference>
<dbReference type="Pfam" id="PF00337">
    <property type="entry name" value="Gal-bind_lectin"/>
    <property type="match status" value="2"/>
</dbReference>
<dbReference type="EMBL" id="WNYA01000003">
    <property type="protein sequence ID" value="KAG8583606.1"/>
    <property type="molecule type" value="Genomic_DNA"/>
</dbReference>
<keyword evidence="2" id="KW-0677">Repeat</keyword>
<dbReference type="InterPro" id="IPR001079">
    <property type="entry name" value="Galectin_CRD"/>
</dbReference>
<protein>
    <recommendedName>
        <fullName evidence="3">Galectin</fullName>
    </recommendedName>
</protein>
<feature type="domain" description="Galectin" evidence="4">
    <location>
        <begin position="17"/>
        <end position="150"/>
    </location>
</feature>
<dbReference type="EMBL" id="WNYA01000003">
    <property type="protein sequence ID" value="KAG8583607.1"/>
    <property type="molecule type" value="Genomic_DNA"/>
</dbReference>
<dbReference type="SUPFAM" id="SSF49899">
    <property type="entry name" value="Concanavalin A-like lectins/glucanases"/>
    <property type="match status" value="2"/>
</dbReference>
<comment type="caution">
    <text evidence="5">The sequence shown here is derived from an EMBL/GenBank/DDBJ whole genome shotgun (WGS) entry which is preliminary data.</text>
</comment>
<dbReference type="AlphaFoldDB" id="A0AAV7CEY7"/>
<dbReference type="EMBL" id="WNYA01000003">
    <property type="protein sequence ID" value="KAG8583609.1"/>
    <property type="molecule type" value="Genomic_DNA"/>
</dbReference>
<name>A0AAV7CEY7_ENGPU</name>
<keyword evidence="1 3" id="KW-0430">Lectin</keyword>
<evidence type="ECO:0000256" key="2">
    <source>
        <dbReference type="ARBA" id="ARBA00022737"/>
    </source>
</evidence>
<dbReference type="CDD" id="cd00070">
    <property type="entry name" value="GLECT"/>
    <property type="match status" value="2"/>
</dbReference>
<sequence>MSVDDLHPTILDPAIPYVGRIFGNLEPGTKVEIHGFVDHDADRFQVDFQCGSSVKPRSDVAFHFNPRFKGSGVIVCNTLQNGKWGWEEKTYEMPFLRSQSFEVTFLILQNKFQVSTNGKHLLTYKHRINLERIDSLGIYGMVKIKSITFAYRPTLLGSQLTSLELSSISSSQGSLGSLTYEIPYTGNLPNALRTGMTVVVKGEINKNAKIFAINLKPRGSDDIALHLNPRMKEKVFVRNTYLSDSWGSEERQLREFPFFPDMYFELLIYCEADHYKVAVNGQHLLEYKHRFKDLAKINEISIHGDIKLHDVRAW</sequence>
<dbReference type="EMBL" id="WNYA01000003">
    <property type="protein sequence ID" value="KAG8583610.1"/>
    <property type="molecule type" value="Genomic_DNA"/>
</dbReference>
<dbReference type="PROSITE" id="PS51304">
    <property type="entry name" value="GALECTIN"/>
    <property type="match status" value="2"/>
</dbReference>
<accession>A0AAV7CEY7</accession>
<dbReference type="InterPro" id="IPR044156">
    <property type="entry name" value="Galectin-like"/>
</dbReference>
<reference evidence="5" key="1">
    <citation type="thesis" date="2020" institute="ProQuest LLC" country="789 East Eisenhower Parkway, Ann Arbor, MI, USA">
        <title>Comparative Genomics and Chromosome Evolution.</title>
        <authorList>
            <person name="Mudd A.B."/>
        </authorList>
    </citation>
    <scope>NUCLEOTIDE SEQUENCE</scope>
    <source>
        <strain evidence="5">237g6f4</strain>
        <tissue evidence="5">Blood</tissue>
    </source>
</reference>
<dbReference type="Proteomes" id="UP000824782">
    <property type="component" value="Unassembled WGS sequence"/>
</dbReference>
<evidence type="ECO:0000256" key="1">
    <source>
        <dbReference type="ARBA" id="ARBA00022734"/>
    </source>
</evidence>
<organism evidence="5 6">
    <name type="scientific">Engystomops pustulosus</name>
    <name type="common">Tungara frog</name>
    <name type="synonym">Physalaemus pustulosus</name>
    <dbReference type="NCBI Taxonomy" id="76066"/>
    <lineage>
        <taxon>Eukaryota</taxon>
        <taxon>Metazoa</taxon>
        <taxon>Chordata</taxon>
        <taxon>Craniata</taxon>
        <taxon>Vertebrata</taxon>
        <taxon>Euteleostomi</taxon>
        <taxon>Amphibia</taxon>
        <taxon>Batrachia</taxon>
        <taxon>Anura</taxon>
        <taxon>Neobatrachia</taxon>
        <taxon>Hyloidea</taxon>
        <taxon>Leptodactylidae</taxon>
        <taxon>Leiuperinae</taxon>
        <taxon>Engystomops</taxon>
    </lineage>
</organism>
<keyword evidence="6" id="KW-1185">Reference proteome</keyword>
<dbReference type="InterPro" id="IPR013320">
    <property type="entry name" value="ConA-like_dom_sf"/>
</dbReference>
<evidence type="ECO:0000313" key="5">
    <source>
        <dbReference type="EMBL" id="KAG8583610.1"/>
    </source>
</evidence>
<dbReference type="SMART" id="SM00908">
    <property type="entry name" value="Gal-bind_lectin"/>
    <property type="match status" value="2"/>
</dbReference>
<proteinExistence type="predicted"/>
<feature type="domain" description="Galectin" evidence="4">
    <location>
        <begin position="184"/>
        <end position="314"/>
    </location>
</feature>
<dbReference type="EMBL" id="WNYA01000003">
    <property type="protein sequence ID" value="KAG8583608.1"/>
    <property type="molecule type" value="Genomic_DNA"/>
</dbReference>
<evidence type="ECO:0000256" key="3">
    <source>
        <dbReference type="RuleBase" id="RU102079"/>
    </source>
</evidence>
<evidence type="ECO:0000259" key="4">
    <source>
        <dbReference type="PROSITE" id="PS51304"/>
    </source>
</evidence>
<dbReference type="GO" id="GO:0005737">
    <property type="term" value="C:cytoplasm"/>
    <property type="evidence" value="ECO:0007669"/>
    <property type="project" value="TreeGrafter"/>
</dbReference>
<dbReference type="SMART" id="SM00276">
    <property type="entry name" value="GLECT"/>
    <property type="match status" value="2"/>
</dbReference>
<dbReference type="FunFam" id="2.60.120.200:FF:000124">
    <property type="entry name" value="Galectin-4"/>
    <property type="match status" value="1"/>
</dbReference>
<evidence type="ECO:0000313" key="6">
    <source>
        <dbReference type="Proteomes" id="UP000824782"/>
    </source>
</evidence>